<reference evidence="1 2" key="1">
    <citation type="submission" date="2022-03" db="EMBL/GenBank/DDBJ databases">
        <title>Rhizobium SSM4.3 sp. nov., isolated from Sediment (Gouqi Island).</title>
        <authorList>
            <person name="Chen G."/>
        </authorList>
    </citation>
    <scope>NUCLEOTIDE SEQUENCE [LARGE SCALE GENOMIC DNA]</scope>
    <source>
        <strain evidence="1 2">SSM4.3</strain>
    </source>
</reference>
<name>A0ABT0D0X7_9HYPH</name>
<organism evidence="1 2">
    <name type="scientific">Peteryoungia algae</name>
    <dbReference type="NCBI Taxonomy" id="2919917"/>
    <lineage>
        <taxon>Bacteria</taxon>
        <taxon>Pseudomonadati</taxon>
        <taxon>Pseudomonadota</taxon>
        <taxon>Alphaproteobacteria</taxon>
        <taxon>Hyphomicrobiales</taxon>
        <taxon>Rhizobiaceae</taxon>
        <taxon>Peteryoungia</taxon>
    </lineage>
</organism>
<comment type="caution">
    <text evidence="1">The sequence shown here is derived from an EMBL/GenBank/DDBJ whole genome shotgun (WGS) entry which is preliminary data.</text>
</comment>
<dbReference type="EMBL" id="JALAYX010000003">
    <property type="protein sequence ID" value="MCJ8239052.1"/>
    <property type="molecule type" value="Genomic_DNA"/>
</dbReference>
<dbReference type="RefSeq" id="WP_245136796.1">
    <property type="nucleotide sequence ID" value="NZ_CP128477.1"/>
</dbReference>
<proteinExistence type="predicted"/>
<evidence type="ECO:0000313" key="1">
    <source>
        <dbReference type="EMBL" id="MCJ8239052.1"/>
    </source>
</evidence>
<accession>A0ABT0D0X7</accession>
<protein>
    <recommendedName>
        <fullName evidence="3">Ribosomal protein L33</fullName>
    </recommendedName>
</protein>
<evidence type="ECO:0000313" key="2">
    <source>
        <dbReference type="Proteomes" id="UP001522662"/>
    </source>
</evidence>
<gene>
    <name evidence="1" type="ORF">MKJ03_11985</name>
</gene>
<dbReference type="Proteomes" id="UP001522662">
    <property type="component" value="Unassembled WGS sequence"/>
</dbReference>
<evidence type="ECO:0008006" key="3">
    <source>
        <dbReference type="Google" id="ProtNLM"/>
    </source>
</evidence>
<keyword evidence="2" id="KW-1185">Reference proteome</keyword>
<sequence length="54" mass="6443">MGTIRARKRKDGSVAYRVRMRVMQDGVTYHETETFDRRPAATARISKRERQYHC</sequence>